<comment type="caution">
    <text evidence="1">The sequence shown here is derived from an EMBL/GenBank/DDBJ whole genome shotgun (WGS) entry which is preliminary data.</text>
</comment>
<evidence type="ECO:0000313" key="2">
    <source>
        <dbReference type="Proteomes" id="UP000273405"/>
    </source>
</evidence>
<dbReference type="Proteomes" id="UP000273405">
    <property type="component" value="Unassembled WGS sequence"/>
</dbReference>
<dbReference type="EMBL" id="RAWG01000256">
    <property type="protein sequence ID" value="RKH37181.1"/>
    <property type="molecule type" value="Genomic_DNA"/>
</dbReference>
<proteinExistence type="predicted"/>
<gene>
    <name evidence="1" type="ORF">D7X12_30510</name>
</gene>
<organism evidence="1 2">
    <name type="scientific">Corallococcus sicarius</name>
    <dbReference type="NCBI Taxonomy" id="2316726"/>
    <lineage>
        <taxon>Bacteria</taxon>
        <taxon>Pseudomonadati</taxon>
        <taxon>Myxococcota</taxon>
        <taxon>Myxococcia</taxon>
        <taxon>Myxococcales</taxon>
        <taxon>Cystobacterineae</taxon>
        <taxon>Myxococcaceae</taxon>
        <taxon>Corallococcus</taxon>
    </lineage>
</organism>
<dbReference type="OrthoDB" id="5633121at2"/>
<accession>A0A3A8N4I4</accession>
<name>A0A3A8N4I4_9BACT</name>
<protein>
    <submittedName>
        <fullName evidence="1">Uncharacterized protein</fullName>
    </submittedName>
</protein>
<reference evidence="2" key="1">
    <citation type="submission" date="2018-09" db="EMBL/GenBank/DDBJ databases">
        <authorList>
            <person name="Livingstone P.G."/>
            <person name="Whitworth D.E."/>
        </authorList>
    </citation>
    <scope>NUCLEOTIDE SEQUENCE [LARGE SCALE GENOMIC DNA]</scope>
    <source>
        <strain evidence="2">CA040B</strain>
    </source>
</reference>
<sequence>MPTKLQIFLWNPKLVNDFPKNGFHQLSLLKQIEEFQRACGKVLAYYKEKCRSSTSRCLFVAPDYLFSRSGVNGADYRETDADALAFEMGRYCAGLDDDILVVAGTVVFQPNNSAPQITLTSETGATTLLRGPDRTIRALILQKSGLFQYDKEHPAGQYYLQRKYTDHQLKFNTLKLYVEICQDHEMSSANDFRTAAFLNDIHLVLAAGQLPRANRVKTRQGGCFIQCELEPGKQVDSLVGQKTLTNQVGTLTAQRHQSGQIMSTIQDVAPNVVVGAQSATFDVMRCKHYTVDL</sequence>
<evidence type="ECO:0000313" key="1">
    <source>
        <dbReference type="EMBL" id="RKH37181.1"/>
    </source>
</evidence>
<dbReference type="RefSeq" id="WP_120628765.1">
    <property type="nucleotide sequence ID" value="NZ_RAWG01000256.1"/>
</dbReference>
<dbReference type="AlphaFoldDB" id="A0A3A8N4I4"/>
<keyword evidence="2" id="KW-1185">Reference proteome</keyword>